<protein>
    <submittedName>
        <fullName evidence="4">SpaH/EbpB family LPXTG-anchored major pilin</fullName>
    </submittedName>
</protein>
<dbReference type="RefSeq" id="WP_271735248.1">
    <property type="nucleotide sequence ID" value="NZ_JAQKQX010000005.1"/>
</dbReference>
<evidence type="ECO:0000259" key="3">
    <source>
        <dbReference type="Pfam" id="PF17802"/>
    </source>
</evidence>
<gene>
    <name evidence="4" type="ORF">PMN70_07555</name>
</gene>
<dbReference type="InterPro" id="IPR026466">
    <property type="entry name" value="Fim_isopep_form_D2_dom"/>
</dbReference>
<feature type="transmembrane region" description="Helical" evidence="1">
    <location>
        <begin position="511"/>
        <end position="532"/>
    </location>
</feature>
<comment type="caution">
    <text evidence="4">The sequence shown here is derived from an EMBL/GenBank/DDBJ whole genome shotgun (WGS) entry which is preliminary data.</text>
</comment>
<dbReference type="SUPFAM" id="SSF49478">
    <property type="entry name" value="Cna protein B-type domain"/>
    <property type="match status" value="1"/>
</dbReference>
<dbReference type="EMBL" id="JAQKRA010000005">
    <property type="protein sequence ID" value="MDB6492047.1"/>
    <property type="molecule type" value="Genomic_DNA"/>
</dbReference>
<keyword evidence="1" id="KW-0472">Membrane</keyword>
<proteinExistence type="predicted"/>
<evidence type="ECO:0000256" key="2">
    <source>
        <dbReference type="SAM" id="SignalP"/>
    </source>
</evidence>
<dbReference type="Gene3D" id="2.60.40.740">
    <property type="match status" value="1"/>
</dbReference>
<dbReference type="Pfam" id="PF17802">
    <property type="entry name" value="SpaA"/>
    <property type="match status" value="1"/>
</dbReference>
<evidence type="ECO:0000256" key="1">
    <source>
        <dbReference type="SAM" id="Phobius"/>
    </source>
</evidence>
<evidence type="ECO:0000313" key="5">
    <source>
        <dbReference type="Proteomes" id="UP001212008"/>
    </source>
</evidence>
<keyword evidence="1" id="KW-0812">Transmembrane</keyword>
<dbReference type="InterPro" id="IPR048052">
    <property type="entry name" value="FM1-like"/>
</dbReference>
<keyword evidence="1" id="KW-1133">Transmembrane helix</keyword>
<feature type="signal peptide" evidence="2">
    <location>
        <begin position="1"/>
        <end position="31"/>
    </location>
</feature>
<feature type="domain" description="SpaA-like prealbumin fold" evidence="3">
    <location>
        <begin position="364"/>
        <end position="454"/>
    </location>
</feature>
<dbReference type="AlphaFoldDB" id="A0ABD4W8T0"/>
<name>A0ABD4W8T0_BIFPS</name>
<dbReference type="NCBIfam" id="NF033902">
    <property type="entry name" value="iso_D2_wall_anc"/>
    <property type="match status" value="1"/>
</dbReference>
<dbReference type="NCBIfam" id="TIGR01167">
    <property type="entry name" value="LPXTG_anchor"/>
    <property type="match status" value="1"/>
</dbReference>
<organism evidence="4 5">
    <name type="scientific">Bifidobacterium pseudocatenulatum</name>
    <dbReference type="NCBI Taxonomy" id="28026"/>
    <lineage>
        <taxon>Bacteria</taxon>
        <taxon>Bacillati</taxon>
        <taxon>Actinomycetota</taxon>
        <taxon>Actinomycetes</taxon>
        <taxon>Bifidobacteriales</taxon>
        <taxon>Bifidobacteriaceae</taxon>
        <taxon>Bifidobacterium</taxon>
    </lineage>
</organism>
<keyword evidence="2" id="KW-0732">Signal</keyword>
<sequence>MNKVLKGLVAVAASAAMATAGFAGVASTAMAADTHEVTVTVPTSGNLQNHSYTAYQILTGSQATSGGALGSTHWGSGIDDAKFLNALKADTTIGSHFTDVTTPDQFVAALGDTTHFPSNGANANIVAKIALANKKGDGTALQSGVNNLATGYYLIVDSTTAGNQTVYNPAVLAITDDITIEDKTDVPTLEKKVKENAKASTETTYGEGFNDVADYNIGDDVPFHLIGSVPDMSQYDTYVYKFSDTLGAGFDAPTSVKVYLSDDKVLDENDTDVTGDFTITDPLVKSFEVSTNDLKKVNKGNVKKNQYIIVDYTAKLNSSAQIGLPGNENEAKLTYYNKPDQSGEGAPSTAETPEDKVIVFTYKLDTTKVDSKNADTKLQGAEFKLKNSEGKYAVVNDGKVTSWNDEGTTLTSDAQGLFSVTGLDAGTYYLHETKAPAGYNLPASDFKVEITAATVNGQNWSGTADEALTALQVTVDGGTAIKGDIRNGNVAINIVNTQGSSLPSTGGMGTVMLYVAGVAVLVLAGATLVMALRRRNA</sequence>
<accession>A0ABD4W8T0</accession>
<feature type="chain" id="PRO_5044798991" evidence="2">
    <location>
        <begin position="32"/>
        <end position="537"/>
    </location>
</feature>
<dbReference type="InterPro" id="IPR041033">
    <property type="entry name" value="SpaA_PFL_dom_1"/>
</dbReference>
<dbReference type="GO" id="GO:0005975">
    <property type="term" value="P:carbohydrate metabolic process"/>
    <property type="evidence" value="ECO:0007669"/>
    <property type="project" value="UniProtKB-ARBA"/>
</dbReference>
<evidence type="ECO:0000313" key="4">
    <source>
        <dbReference type="EMBL" id="MDB6492047.1"/>
    </source>
</evidence>
<dbReference type="Proteomes" id="UP001212008">
    <property type="component" value="Unassembled WGS sequence"/>
</dbReference>
<dbReference type="Gene3D" id="2.60.40.10">
    <property type="entry name" value="Immunoglobulins"/>
    <property type="match status" value="1"/>
</dbReference>
<dbReference type="InterPro" id="IPR013783">
    <property type="entry name" value="Ig-like_fold"/>
</dbReference>
<reference evidence="4 5" key="1">
    <citation type="submission" date="2023-01" db="EMBL/GenBank/DDBJ databases">
        <title>Human gut microbiome strain richness.</title>
        <authorList>
            <person name="Chen-Liaw A."/>
        </authorList>
    </citation>
    <scope>NUCLEOTIDE SEQUENCE [LARGE SCALE GENOMIC DNA]</scope>
    <source>
        <strain evidence="4 5">RTP21311st1_C8_RTP21311_201001</strain>
    </source>
</reference>
<dbReference type="NCBIfam" id="TIGR04226">
    <property type="entry name" value="RrgB_K2N_iso_D2"/>
    <property type="match status" value="1"/>
</dbReference>